<evidence type="ECO:0000256" key="6">
    <source>
        <dbReference type="ARBA" id="ARBA00023136"/>
    </source>
</evidence>
<dbReference type="InterPro" id="IPR006685">
    <property type="entry name" value="MscS_channel_2nd"/>
</dbReference>
<feature type="transmembrane region" description="Helical" evidence="7">
    <location>
        <begin position="135"/>
        <end position="155"/>
    </location>
</feature>
<feature type="transmembrane region" description="Helical" evidence="7">
    <location>
        <begin position="96"/>
        <end position="115"/>
    </location>
</feature>
<gene>
    <name evidence="11" type="ORF">Q8X39_04650</name>
</gene>
<feature type="transmembrane region" description="Helical" evidence="7">
    <location>
        <begin position="217"/>
        <end position="235"/>
    </location>
</feature>
<dbReference type="Gene3D" id="3.30.70.100">
    <property type="match status" value="1"/>
</dbReference>
<dbReference type="Gene3D" id="1.10.287.1260">
    <property type="match status" value="1"/>
</dbReference>
<feature type="transmembrane region" description="Helical" evidence="7">
    <location>
        <begin position="20"/>
        <end position="41"/>
    </location>
</feature>
<evidence type="ECO:0000256" key="3">
    <source>
        <dbReference type="ARBA" id="ARBA00022475"/>
    </source>
</evidence>
<keyword evidence="4 7" id="KW-0812">Transmembrane</keyword>
<evidence type="ECO:0000259" key="10">
    <source>
        <dbReference type="Pfam" id="PF21088"/>
    </source>
</evidence>
<dbReference type="InterPro" id="IPR052702">
    <property type="entry name" value="MscS-like_channel"/>
</dbReference>
<dbReference type="Gene3D" id="2.30.30.60">
    <property type="match status" value="1"/>
</dbReference>
<feature type="domain" description="Mechanosensitive ion channel MscS C-terminal" evidence="9">
    <location>
        <begin position="337"/>
        <end position="417"/>
    </location>
</feature>
<evidence type="ECO:0000259" key="8">
    <source>
        <dbReference type="Pfam" id="PF00924"/>
    </source>
</evidence>
<dbReference type="InterPro" id="IPR010920">
    <property type="entry name" value="LSM_dom_sf"/>
</dbReference>
<evidence type="ECO:0000256" key="5">
    <source>
        <dbReference type="ARBA" id="ARBA00022989"/>
    </source>
</evidence>
<keyword evidence="6 7" id="KW-0472">Membrane</keyword>
<proteinExistence type="inferred from homology"/>
<accession>A0ABT9G137</accession>
<dbReference type="InterPro" id="IPR023408">
    <property type="entry name" value="MscS_beta-dom_sf"/>
</dbReference>
<comment type="caution">
    <text evidence="11">The sequence shown here is derived from an EMBL/GenBank/DDBJ whole genome shotgun (WGS) entry which is preliminary data.</text>
</comment>
<dbReference type="InterPro" id="IPR011066">
    <property type="entry name" value="MscS_channel_C_sf"/>
</dbReference>
<reference evidence="11 12" key="1">
    <citation type="submission" date="2023-08" db="EMBL/GenBank/DDBJ databases">
        <authorList>
            <person name="Roldan D.M."/>
            <person name="Menes R.J."/>
        </authorList>
    </citation>
    <scope>NUCLEOTIDE SEQUENCE [LARGE SCALE GENOMIC DNA]</scope>
    <source>
        <strain evidence="11 12">CCM 2812</strain>
    </source>
</reference>
<dbReference type="Pfam" id="PF21082">
    <property type="entry name" value="MS_channel_3rd"/>
    <property type="match status" value="1"/>
</dbReference>
<dbReference type="PANTHER" id="PTHR30347:SF1">
    <property type="entry name" value="MECHANOSENSITIVE CHANNEL MSCK"/>
    <property type="match status" value="1"/>
</dbReference>
<dbReference type="InterPro" id="IPR049142">
    <property type="entry name" value="MS_channel_1st"/>
</dbReference>
<comment type="subcellular location">
    <subcellularLocation>
        <location evidence="1">Cell membrane</location>
        <topology evidence="1">Multi-pass membrane protein</topology>
    </subcellularLocation>
</comment>
<evidence type="ECO:0000256" key="4">
    <source>
        <dbReference type="ARBA" id="ARBA00022692"/>
    </source>
</evidence>
<feature type="transmembrane region" description="Helical" evidence="7">
    <location>
        <begin position="175"/>
        <end position="196"/>
    </location>
</feature>
<feature type="transmembrane region" description="Helical" evidence="7">
    <location>
        <begin position="62"/>
        <end position="84"/>
    </location>
</feature>
<dbReference type="InterPro" id="IPR011014">
    <property type="entry name" value="MscS_channel_TM-2"/>
</dbReference>
<keyword evidence="5 7" id="KW-1133">Transmembrane helix</keyword>
<feature type="domain" description="Mechanosensitive ion channel MscS" evidence="8">
    <location>
        <begin position="260"/>
        <end position="325"/>
    </location>
</feature>
<dbReference type="SUPFAM" id="SSF82689">
    <property type="entry name" value="Mechanosensitive channel protein MscS (YggB), C-terminal domain"/>
    <property type="match status" value="1"/>
</dbReference>
<feature type="domain" description="Mechanosensitive ion channel transmembrane helices 2/3" evidence="10">
    <location>
        <begin position="219"/>
        <end position="258"/>
    </location>
</feature>
<dbReference type="PANTHER" id="PTHR30347">
    <property type="entry name" value="POTASSIUM CHANNEL RELATED"/>
    <property type="match status" value="1"/>
</dbReference>
<evidence type="ECO:0000313" key="12">
    <source>
        <dbReference type="Proteomes" id="UP001235760"/>
    </source>
</evidence>
<dbReference type="InterPro" id="IPR049278">
    <property type="entry name" value="MS_channel_C"/>
</dbReference>
<dbReference type="Pfam" id="PF21088">
    <property type="entry name" value="MS_channel_1st"/>
    <property type="match status" value="1"/>
</dbReference>
<sequence>MFAAAPELDQLLIALTRRDALYEALALAVALLIAASVVALLRSRVLAARAAAGQTQPLGSIWFGDALVDGVLFPTLALALAYLVRHLLRDAGVTLAVFKVAIPVLLSLAMIRLSVRVLTVAFPESRGMRLVERTISWIAWAAVVMWVTGVLPAVMEGLDDIQWKMGSHPISLRTLIEGTLSAGFVLMVSLWISAALEARLLAGVQGEQLSLRKAAANALRAMLMFVGLLVALGAVGIDLTAFSVIGGALGVGIGFGLQKLAANYVSGFVILAERSVRIGDIVKVADFEGRITDITTRYTVIRAVNGREAIVPNEVLITTTVQNLSLTDSRLLLSTGVTVAHGSDVATLIPALVARVTAVPRVLADPGPAVQLRSFANIGLELGIHFWINDPDNGQGNVISDVNLQVLALLREHGVDIPRT</sequence>
<keyword evidence="12" id="KW-1185">Reference proteome</keyword>
<evidence type="ECO:0000256" key="2">
    <source>
        <dbReference type="ARBA" id="ARBA00008017"/>
    </source>
</evidence>
<protein>
    <submittedName>
        <fullName evidence="11">Mechanosensitive ion channel</fullName>
    </submittedName>
</protein>
<evidence type="ECO:0000259" key="9">
    <source>
        <dbReference type="Pfam" id="PF21082"/>
    </source>
</evidence>
<keyword evidence="3" id="KW-1003">Cell membrane</keyword>
<dbReference type="RefSeq" id="WP_305748469.1">
    <property type="nucleotide sequence ID" value="NZ_JAUZEE010000002.1"/>
</dbReference>
<evidence type="ECO:0000313" key="11">
    <source>
        <dbReference type="EMBL" id="MDP4299913.1"/>
    </source>
</evidence>
<dbReference type="SUPFAM" id="SSF82861">
    <property type="entry name" value="Mechanosensitive channel protein MscS (YggB), transmembrane region"/>
    <property type="match status" value="1"/>
</dbReference>
<evidence type="ECO:0000256" key="7">
    <source>
        <dbReference type="SAM" id="Phobius"/>
    </source>
</evidence>
<evidence type="ECO:0000256" key="1">
    <source>
        <dbReference type="ARBA" id="ARBA00004651"/>
    </source>
</evidence>
<organism evidence="11 12">
    <name type="scientific">Leptothrix discophora</name>
    <dbReference type="NCBI Taxonomy" id="89"/>
    <lineage>
        <taxon>Bacteria</taxon>
        <taxon>Pseudomonadati</taxon>
        <taxon>Pseudomonadota</taxon>
        <taxon>Betaproteobacteria</taxon>
        <taxon>Burkholderiales</taxon>
        <taxon>Sphaerotilaceae</taxon>
        <taxon>Leptothrix</taxon>
    </lineage>
</organism>
<dbReference type="EMBL" id="JAUZEE010000002">
    <property type="protein sequence ID" value="MDP4299913.1"/>
    <property type="molecule type" value="Genomic_DNA"/>
</dbReference>
<dbReference type="SUPFAM" id="SSF50182">
    <property type="entry name" value="Sm-like ribonucleoproteins"/>
    <property type="match status" value="1"/>
</dbReference>
<name>A0ABT9G137_LEPDI</name>
<comment type="similarity">
    <text evidence="2">Belongs to the MscS (TC 1.A.23) family.</text>
</comment>
<dbReference type="Proteomes" id="UP001235760">
    <property type="component" value="Unassembled WGS sequence"/>
</dbReference>
<dbReference type="Pfam" id="PF00924">
    <property type="entry name" value="MS_channel_2nd"/>
    <property type="match status" value="1"/>
</dbReference>